<evidence type="ECO:0000256" key="1">
    <source>
        <dbReference type="SAM" id="MobiDB-lite"/>
    </source>
</evidence>
<reference evidence="2 4" key="1">
    <citation type="journal article" date="2012" name="Nature">
        <title>Algal genomes reveal evolutionary mosaicism and the fate of nucleomorphs.</title>
        <authorList>
            <consortium name="DOE Joint Genome Institute"/>
            <person name="Curtis B.A."/>
            <person name="Tanifuji G."/>
            <person name="Burki F."/>
            <person name="Gruber A."/>
            <person name="Irimia M."/>
            <person name="Maruyama S."/>
            <person name="Arias M.C."/>
            <person name="Ball S.G."/>
            <person name="Gile G.H."/>
            <person name="Hirakawa Y."/>
            <person name="Hopkins J.F."/>
            <person name="Kuo A."/>
            <person name="Rensing S.A."/>
            <person name="Schmutz J."/>
            <person name="Symeonidi A."/>
            <person name="Elias M."/>
            <person name="Eveleigh R.J."/>
            <person name="Herman E.K."/>
            <person name="Klute M.J."/>
            <person name="Nakayama T."/>
            <person name="Obornik M."/>
            <person name="Reyes-Prieto A."/>
            <person name="Armbrust E.V."/>
            <person name="Aves S.J."/>
            <person name="Beiko R.G."/>
            <person name="Coutinho P."/>
            <person name="Dacks J.B."/>
            <person name="Durnford D.G."/>
            <person name="Fast N.M."/>
            <person name="Green B.R."/>
            <person name="Grisdale C.J."/>
            <person name="Hempel F."/>
            <person name="Henrissat B."/>
            <person name="Hoppner M.P."/>
            <person name="Ishida K."/>
            <person name="Kim E."/>
            <person name="Koreny L."/>
            <person name="Kroth P.G."/>
            <person name="Liu Y."/>
            <person name="Malik S.B."/>
            <person name="Maier U.G."/>
            <person name="McRose D."/>
            <person name="Mock T."/>
            <person name="Neilson J.A."/>
            <person name="Onodera N.T."/>
            <person name="Poole A.M."/>
            <person name="Pritham E.J."/>
            <person name="Richards T.A."/>
            <person name="Rocap G."/>
            <person name="Roy S.W."/>
            <person name="Sarai C."/>
            <person name="Schaack S."/>
            <person name="Shirato S."/>
            <person name="Slamovits C.H."/>
            <person name="Spencer D.F."/>
            <person name="Suzuki S."/>
            <person name="Worden A.Z."/>
            <person name="Zauner S."/>
            <person name="Barry K."/>
            <person name="Bell C."/>
            <person name="Bharti A.K."/>
            <person name="Crow J.A."/>
            <person name="Grimwood J."/>
            <person name="Kramer R."/>
            <person name="Lindquist E."/>
            <person name="Lucas S."/>
            <person name="Salamov A."/>
            <person name="McFadden G.I."/>
            <person name="Lane C.E."/>
            <person name="Keeling P.J."/>
            <person name="Gray M.W."/>
            <person name="Grigoriev I.V."/>
            <person name="Archibald J.M."/>
        </authorList>
    </citation>
    <scope>NUCLEOTIDE SEQUENCE</scope>
    <source>
        <strain evidence="2 4">CCMP2712</strain>
    </source>
</reference>
<keyword evidence="4" id="KW-1185">Reference proteome</keyword>
<feature type="region of interest" description="Disordered" evidence="1">
    <location>
        <begin position="90"/>
        <end position="113"/>
    </location>
</feature>
<protein>
    <submittedName>
        <fullName evidence="2 3">Uncharacterized protein</fullName>
    </submittedName>
</protein>
<sequence>MQELKASLIKDSANFTSSLTINGVVHEVPLSLQDHLQRVNAESPLELPKDELSMLEKKEISTTKVQWKYKKETYWSRGYVASRMPGFNEKDFAIPNKDSKPAEGSQQPKRDSIWDNLSNWTKTFQAEEEQVELVAPPPKVDQSKKSQTAEASSIPTPIPVPRQAAARGSFSSVPLPPPAPVAAAAAAAPPPPPPPPFLPVLPGAPALPILPQAHSNGMVPRQPFMMVTSEPPRVSPPLTPKRETRAAGGSPPLQYPDSPPPPLLLHPVGSHPIPMA</sequence>
<dbReference type="EMBL" id="JH993053">
    <property type="protein sequence ID" value="EKX37911.1"/>
    <property type="molecule type" value="Genomic_DNA"/>
</dbReference>
<name>L1INP7_GUITC</name>
<dbReference type="PaxDb" id="55529-EKX37911"/>
<proteinExistence type="predicted"/>
<feature type="compositionally biased region" description="Pro residues" evidence="1">
    <location>
        <begin position="253"/>
        <end position="264"/>
    </location>
</feature>
<evidence type="ECO:0000313" key="4">
    <source>
        <dbReference type="Proteomes" id="UP000011087"/>
    </source>
</evidence>
<organism evidence="2">
    <name type="scientific">Guillardia theta (strain CCMP2712)</name>
    <name type="common">Cryptophyte</name>
    <dbReference type="NCBI Taxonomy" id="905079"/>
    <lineage>
        <taxon>Eukaryota</taxon>
        <taxon>Cryptophyceae</taxon>
        <taxon>Pyrenomonadales</taxon>
        <taxon>Geminigeraceae</taxon>
        <taxon>Guillardia</taxon>
    </lineage>
</organism>
<dbReference type="KEGG" id="gtt:GUITHDRAFT_144607"/>
<feature type="compositionally biased region" description="Pro residues" evidence="1">
    <location>
        <begin position="188"/>
        <end position="197"/>
    </location>
</feature>
<dbReference type="Proteomes" id="UP000011087">
    <property type="component" value="Unassembled WGS sequence"/>
</dbReference>
<feature type="compositionally biased region" description="Polar residues" evidence="1">
    <location>
        <begin position="145"/>
        <end position="155"/>
    </location>
</feature>
<dbReference type="GeneID" id="17294675"/>
<evidence type="ECO:0000313" key="3">
    <source>
        <dbReference type="EnsemblProtists" id="EKX37911"/>
    </source>
</evidence>
<reference evidence="3" key="3">
    <citation type="submission" date="2016-03" db="UniProtKB">
        <authorList>
            <consortium name="EnsemblProtists"/>
        </authorList>
    </citation>
    <scope>IDENTIFICATION</scope>
</reference>
<feature type="compositionally biased region" description="Basic and acidic residues" evidence="1">
    <location>
        <begin position="90"/>
        <end position="101"/>
    </location>
</feature>
<dbReference type="AlphaFoldDB" id="L1INP7"/>
<accession>L1INP7</accession>
<reference evidence="4" key="2">
    <citation type="submission" date="2012-11" db="EMBL/GenBank/DDBJ databases">
        <authorList>
            <person name="Kuo A."/>
            <person name="Curtis B.A."/>
            <person name="Tanifuji G."/>
            <person name="Burki F."/>
            <person name="Gruber A."/>
            <person name="Irimia M."/>
            <person name="Maruyama S."/>
            <person name="Arias M.C."/>
            <person name="Ball S.G."/>
            <person name="Gile G.H."/>
            <person name="Hirakawa Y."/>
            <person name="Hopkins J.F."/>
            <person name="Rensing S.A."/>
            <person name="Schmutz J."/>
            <person name="Symeonidi A."/>
            <person name="Elias M."/>
            <person name="Eveleigh R.J."/>
            <person name="Herman E.K."/>
            <person name="Klute M.J."/>
            <person name="Nakayama T."/>
            <person name="Obornik M."/>
            <person name="Reyes-Prieto A."/>
            <person name="Armbrust E.V."/>
            <person name="Aves S.J."/>
            <person name="Beiko R.G."/>
            <person name="Coutinho P."/>
            <person name="Dacks J.B."/>
            <person name="Durnford D.G."/>
            <person name="Fast N.M."/>
            <person name="Green B.R."/>
            <person name="Grisdale C."/>
            <person name="Hempe F."/>
            <person name="Henrissat B."/>
            <person name="Hoppner M.P."/>
            <person name="Ishida K.-I."/>
            <person name="Kim E."/>
            <person name="Koreny L."/>
            <person name="Kroth P.G."/>
            <person name="Liu Y."/>
            <person name="Malik S.-B."/>
            <person name="Maier U.G."/>
            <person name="McRose D."/>
            <person name="Mock T."/>
            <person name="Neilson J.A."/>
            <person name="Onodera N.T."/>
            <person name="Poole A.M."/>
            <person name="Pritham E.J."/>
            <person name="Richards T.A."/>
            <person name="Rocap G."/>
            <person name="Roy S.W."/>
            <person name="Sarai C."/>
            <person name="Schaack S."/>
            <person name="Shirato S."/>
            <person name="Slamovits C.H."/>
            <person name="Spencer D.F."/>
            <person name="Suzuki S."/>
            <person name="Worden A.Z."/>
            <person name="Zauner S."/>
            <person name="Barry K."/>
            <person name="Bell C."/>
            <person name="Bharti A.K."/>
            <person name="Crow J.A."/>
            <person name="Grimwood J."/>
            <person name="Kramer R."/>
            <person name="Lindquist E."/>
            <person name="Lucas S."/>
            <person name="Salamov A."/>
            <person name="McFadden G.I."/>
            <person name="Lane C.E."/>
            <person name="Keeling P.J."/>
            <person name="Gray M.W."/>
            <person name="Grigoriev I.V."/>
            <person name="Archibald J.M."/>
        </authorList>
    </citation>
    <scope>NUCLEOTIDE SEQUENCE</scope>
    <source>
        <strain evidence="4">CCMP2712</strain>
    </source>
</reference>
<evidence type="ECO:0000313" key="2">
    <source>
        <dbReference type="EMBL" id="EKX37911.1"/>
    </source>
</evidence>
<dbReference type="RefSeq" id="XP_005824891.1">
    <property type="nucleotide sequence ID" value="XM_005824834.1"/>
</dbReference>
<dbReference type="HOGENOM" id="CLU_1009903_0_0_1"/>
<gene>
    <name evidence="2" type="ORF">GUITHDRAFT_144607</name>
</gene>
<feature type="region of interest" description="Disordered" evidence="1">
    <location>
        <begin position="130"/>
        <end position="197"/>
    </location>
</feature>
<feature type="region of interest" description="Disordered" evidence="1">
    <location>
        <begin position="227"/>
        <end position="276"/>
    </location>
</feature>
<dbReference type="EnsemblProtists" id="EKX37911">
    <property type="protein sequence ID" value="EKX37911"/>
    <property type="gene ID" value="GUITHDRAFT_144607"/>
</dbReference>